<comment type="catalytic activity">
    <reaction evidence="2">
        <text>oxidized coenzyme F420-(gamma-L-Glu)(n) + a quinol + H(+) = reduced coenzyme F420-(gamma-L-Glu)(n) + a quinone</text>
        <dbReference type="Rhea" id="RHEA:39663"/>
        <dbReference type="Rhea" id="RHEA-COMP:12939"/>
        <dbReference type="Rhea" id="RHEA-COMP:14378"/>
        <dbReference type="ChEBI" id="CHEBI:15378"/>
        <dbReference type="ChEBI" id="CHEBI:24646"/>
        <dbReference type="ChEBI" id="CHEBI:132124"/>
        <dbReference type="ChEBI" id="CHEBI:133980"/>
        <dbReference type="ChEBI" id="CHEBI:139511"/>
    </reaction>
</comment>
<protein>
    <submittedName>
        <fullName evidence="3">Nitroreductase family deazaflavin-dependent oxidoreductase</fullName>
    </submittedName>
</protein>
<evidence type="ECO:0000313" key="3">
    <source>
        <dbReference type="EMBL" id="TCC16502.1"/>
    </source>
</evidence>
<dbReference type="Proteomes" id="UP000292385">
    <property type="component" value="Unassembled WGS sequence"/>
</dbReference>
<dbReference type="Pfam" id="PF04075">
    <property type="entry name" value="F420H2_quin_red"/>
    <property type="match status" value="1"/>
</dbReference>
<dbReference type="Gene3D" id="2.30.110.10">
    <property type="entry name" value="Electron Transport, Fmn-binding Protein, Chain A"/>
    <property type="match status" value="1"/>
</dbReference>
<dbReference type="EMBL" id="SJJY01000013">
    <property type="protein sequence ID" value="TCC16502.1"/>
    <property type="molecule type" value="Genomic_DNA"/>
</dbReference>
<dbReference type="InterPro" id="IPR012349">
    <property type="entry name" value="Split_barrel_FMN-bd"/>
</dbReference>
<accession>A0ABY1ZSM3</accession>
<sequence>MSKARLPPRWFIRAAWQVHRGIYRTSGRGLSQPRGDRYGMLRLTVTGRRTGEPRSVILGYFEDGPNLVTLAMNGWGAPEPAWWLNLLANPDADAILTDGQRPVRGRAAEGEERQRLWARWQEIDKNLDEYAARRPRTTAVVVLEPR</sequence>
<comment type="caution">
    <text evidence="3">The sequence shown here is derived from an EMBL/GenBank/DDBJ whole genome shotgun (WGS) entry which is preliminary data.</text>
</comment>
<evidence type="ECO:0000313" key="4">
    <source>
        <dbReference type="Proteomes" id="UP000292385"/>
    </source>
</evidence>
<organism evidence="3 4">
    <name type="scientific">Kribbella speibonae</name>
    <dbReference type="NCBI Taxonomy" id="1572660"/>
    <lineage>
        <taxon>Bacteria</taxon>
        <taxon>Bacillati</taxon>
        <taxon>Actinomycetota</taxon>
        <taxon>Actinomycetes</taxon>
        <taxon>Propionibacteriales</taxon>
        <taxon>Kribbellaceae</taxon>
        <taxon>Kribbella</taxon>
    </lineage>
</organism>
<dbReference type="PANTHER" id="PTHR39428">
    <property type="entry name" value="F420H(2)-DEPENDENT QUINONE REDUCTASE RV1261C"/>
    <property type="match status" value="1"/>
</dbReference>
<dbReference type="InterPro" id="IPR004378">
    <property type="entry name" value="F420H2_quin_Rdtase"/>
</dbReference>
<proteinExistence type="inferred from homology"/>
<comment type="similarity">
    <text evidence="1">Belongs to the F420H(2)-dependent quinone reductase family.</text>
</comment>
<name>A0ABY1ZSM3_9ACTN</name>
<dbReference type="NCBIfam" id="TIGR00026">
    <property type="entry name" value="hi_GC_TIGR00026"/>
    <property type="match status" value="1"/>
</dbReference>
<dbReference type="RefSeq" id="WP_131468189.1">
    <property type="nucleotide sequence ID" value="NZ_SJJY01000013.1"/>
</dbReference>
<evidence type="ECO:0000256" key="2">
    <source>
        <dbReference type="ARBA" id="ARBA00049106"/>
    </source>
</evidence>
<reference evidence="3 4" key="1">
    <citation type="submission" date="2019-02" db="EMBL/GenBank/DDBJ databases">
        <title>Kribbella capetownensis sp. nov. and Kribbella speibonae sp. nov., isolated from soil.</title>
        <authorList>
            <person name="Curtis S.M."/>
            <person name="Norton I."/>
            <person name="Everest G.J."/>
            <person name="Meyers P.R."/>
        </authorList>
    </citation>
    <scope>NUCLEOTIDE SEQUENCE [LARGE SCALE GENOMIC DNA]</scope>
    <source>
        <strain evidence="3 4">SK5</strain>
    </source>
</reference>
<evidence type="ECO:0000256" key="1">
    <source>
        <dbReference type="ARBA" id="ARBA00008710"/>
    </source>
</evidence>
<dbReference type="PANTHER" id="PTHR39428:SF1">
    <property type="entry name" value="F420H(2)-DEPENDENT QUINONE REDUCTASE RV1261C"/>
    <property type="match status" value="1"/>
</dbReference>
<gene>
    <name evidence="3" type="ORF">E0H58_39170</name>
</gene>
<keyword evidence="4" id="KW-1185">Reference proteome</keyword>